<organism evidence="2 3">
    <name type="scientific">Nocardia aurantiaca</name>
    <dbReference type="NCBI Taxonomy" id="2675850"/>
    <lineage>
        <taxon>Bacteria</taxon>
        <taxon>Bacillati</taxon>
        <taxon>Actinomycetota</taxon>
        <taxon>Actinomycetes</taxon>
        <taxon>Mycobacteriales</taxon>
        <taxon>Nocardiaceae</taxon>
        <taxon>Nocardia</taxon>
    </lineage>
</organism>
<proteinExistence type="predicted"/>
<sequence length="202" mass="22269">MRPPPRFRGSGQPSFDHSPMARSHRPTRWCDVGSAYAKAIGRRNLSGAGPGRSGWMGAVTSVPFRLIGDQRMDRVMPAWAEHYPPFDTVVGYSDLGHAFLMSSRTGEYGILDPYSPGVKAYGVFTEVTDFVTRVLFDPSVITYVLQPGHVADIRRRLGLLADDEVYIATPYPFLGGSETPDAYQKGGVWVFFDLVAQAHGLE</sequence>
<evidence type="ECO:0000256" key="1">
    <source>
        <dbReference type="SAM" id="MobiDB-lite"/>
    </source>
</evidence>
<reference evidence="2 3" key="1">
    <citation type="submission" date="2019-11" db="EMBL/GenBank/DDBJ databases">
        <title>Nocardia sp. nov. CT2-14 isolated from soil.</title>
        <authorList>
            <person name="Kanchanasin P."/>
            <person name="Tanasupawat S."/>
            <person name="Yuki M."/>
            <person name="Kudo T."/>
        </authorList>
    </citation>
    <scope>NUCLEOTIDE SEQUENCE [LARGE SCALE GENOMIC DNA]</scope>
    <source>
        <strain evidence="2 3">CT2-14</strain>
    </source>
</reference>
<accession>A0A6I3KSH5</accession>
<dbReference type="AlphaFoldDB" id="A0A6I3KSH5"/>
<evidence type="ECO:0000313" key="2">
    <source>
        <dbReference type="EMBL" id="MTE12467.1"/>
    </source>
</evidence>
<protein>
    <submittedName>
        <fullName evidence="2">DUF1851 domain-containing protein</fullName>
    </submittedName>
</protein>
<evidence type="ECO:0000313" key="3">
    <source>
        <dbReference type="Proteomes" id="UP000432464"/>
    </source>
</evidence>
<comment type="caution">
    <text evidence="2">The sequence shown here is derived from an EMBL/GenBank/DDBJ whole genome shotgun (WGS) entry which is preliminary data.</text>
</comment>
<feature type="region of interest" description="Disordered" evidence="1">
    <location>
        <begin position="1"/>
        <end position="26"/>
    </location>
</feature>
<keyword evidence="3" id="KW-1185">Reference proteome</keyword>
<dbReference type="EMBL" id="WMBB01000003">
    <property type="protein sequence ID" value="MTE12467.1"/>
    <property type="molecule type" value="Genomic_DNA"/>
</dbReference>
<dbReference type="Proteomes" id="UP000432464">
    <property type="component" value="Unassembled WGS sequence"/>
</dbReference>
<name>A0A6I3KSH5_9NOCA</name>
<gene>
    <name evidence="2" type="ORF">GLP40_06690</name>
</gene>